<accession>D1CHY0</accession>
<dbReference type="InterPro" id="IPR011051">
    <property type="entry name" value="RmlC_Cupin_sf"/>
</dbReference>
<dbReference type="SUPFAM" id="SSF51182">
    <property type="entry name" value="RmlC-like cupins"/>
    <property type="match status" value="1"/>
</dbReference>
<evidence type="ECO:0000256" key="4">
    <source>
        <dbReference type="ARBA" id="ARBA00022432"/>
    </source>
</evidence>
<keyword evidence="9" id="KW-1185">Reference proteome</keyword>
<keyword evidence="4" id="KW-0312">Gluconeogenesis</keyword>
<dbReference type="GO" id="GO:0005737">
    <property type="term" value="C:cytoplasm"/>
    <property type="evidence" value="ECO:0007669"/>
    <property type="project" value="InterPro"/>
</dbReference>
<dbReference type="KEGG" id="ttr:Tter_2457"/>
<evidence type="ECO:0000259" key="7">
    <source>
        <dbReference type="Pfam" id="PF06560"/>
    </source>
</evidence>
<dbReference type="eggNOG" id="COG2140">
    <property type="taxonomic scope" value="Bacteria"/>
</dbReference>
<proteinExistence type="inferred from homology"/>
<comment type="similarity">
    <text evidence="2">Belongs to the archaeal-type GPI family.</text>
</comment>
<evidence type="ECO:0000256" key="2">
    <source>
        <dbReference type="ARBA" id="ARBA00006542"/>
    </source>
</evidence>
<dbReference type="Pfam" id="PF06560">
    <property type="entry name" value="GPI"/>
    <property type="match status" value="1"/>
</dbReference>
<protein>
    <recommendedName>
        <fullName evidence="3">glucose-6-phosphate isomerase</fullName>
        <ecNumber evidence="3">5.3.1.9</ecNumber>
    </recommendedName>
</protein>
<dbReference type="AlphaFoldDB" id="D1CHY0"/>
<dbReference type="CDD" id="cd02218">
    <property type="entry name" value="cupin_PGI"/>
    <property type="match status" value="1"/>
</dbReference>
<name>D1CHY0_THET1</name>
<dbReference type="GO" id="GO:0004347">
    <property type="term" value="F:glucose-6-phosphate isomerase activity"/>
    <property type="evidence" value="ECO:0007669"/>
    <property type="project" value="UniProtKB-EC"/>
</dbReference>
<dbReference type="Proteomes" id="UP000000323">
    <property type="component" value="Chromosome 2"/>
</dbReference>
<sequence>MSLIDLSQVAGFEVALDPHGLELRFGEGITSDPPEVRRRADIRQMLLDPQAEGPDHLYTIYMHIRLGRAAALEERGLGLGAVVYAAGTVGRERVRSQGHVHSCPPGTELAYSEVYEFWHGSGLMYLQDVASPEVSRVLLVPVGPGDKVPIPPGWVHVVVNTGEEPLVLGAVYALETRLLYEPLRELGGTAYYVLADGGLERNPRYRRVPEPRRVSVPRGRQACLEPDLPMVRALMEDPSCYDYVSRPQEHRALWDWLLGEWGG</sequence>
<reference evidence="9" key="1">
    <citation type="journal article" date="2010" name="Stand. Genomic Sci.">
        <title>Complete genome sequence of 'Thermobaculum terrenum' type strain (YNP1).</title>
        <authorList>
            <person name="Kiss H."/>
            <person name="Cleland D."/>
            <person name="Lapidus A."/>
            <person name="Lucas S."/>
            <person name="Glavina Del Rio T."/>
            <person name="Nolan M."/>
            <person name="Tice H."/>
            <person name="Han C."/>
            <person name="Goodwin L."/>
            <person name="Pitluck S."/>
            <person name="Liolios K."/>
            <person name="Ivanova N."/>
            <person name="Mavromatis K."/>
            <person name="Ovchinnikova G."/>
            <person name="Pati A."/>
            <person name="Chen A."/>
            <person name="Palaniappan K."/>
            <person name="Land M."/>
            <person name="Hauser L."/>
            <person name="Chang Y."/>
            <person name="Jeffries C."/>
            <person name="Lu M."/>
            <person name="Brettin T."/>
            <person name="Detter J."/>
            <person name="Goker M."/>
            <person name="Tindall B."/>
            <person name="Beck B."/>
            <person name="McDermott T."/>
            <person name="Woyke T."/>
            <person name="Bristow J."/>
            <person name="Eisen J."/>
            <person name="Markowitz V."/>
            <person name="Hugenholtz P."/>
            <person name="Kyrpides N."/>
            <person name="Klenk H."/>
            <person name="Cheng J."/>
        </authorList>
    </citation>
    <scope>NUCLEOTIDE SEQUENCE [LARGE SCALE GENOMIC DNA]</scope>
    <source>
        <strain evidence="9">ATCC BAA-798 / YNP1</strain>
    </source>
</reference>
<evidence type="ECO:0000256" key="3">
    <source>
        <dbReference type="ARBA" id="ARBA00011952"/>
    </source>
</evidence>
<dbReference type="GO" id="GO:0006096">
    <property type="term" value="P:glycolytic process"/>
    <property type="evidence" value="ECO:0007669"/>
    <property type="project" value="UniProtKB-UniPathway"/>
</dbReference>
<dbReference type="STRING" id="525904.Tter_2457"/>
<feature type="domain" description="Glucose-6-phosphate isomerase prokaryote" evidence="7">
    <location>
        <begin position="38"/>
        <end position="208"/>
    </location>
</feature>
<dbReference type="InterPro" id="IPR014710">
    <property type="entry name" value="RmlC-like_jellyroll"/>
</dbReference>
<evidence type="ECO:0000256" key="1">
    <source>
        <dbReference type="ARBA" id="ARBA00004926"/>
    </source>
</evidence>
<dbReference type="HOGENOM" id="CLU_090970_0_0_0"/>
<dbReference type="OrthoDB" id="1647241at2"/>
<organism evidence="8 9">
    <name type="scientific">Thermobaculum terrenum (strain ATCC BAA-798 / CCMEE 7001 / YNP1)</name>
    <dbReference type="NCBI Taxonomy" id="525904"/>
    <lineage>
        <taxon>Bacteria</taxon>
        <taxon>Bacillati</taxon>
        <taxon>Chloroflexota</taxon>
        <taxon>Chloroflexia</taxon>
        <taxon>Candidatus Thermobaculales</taxon>
        <taxon>Candidatus Thermobaculaceae</taxon>
        <taxon>Thermobaculum</taxon>
    </lineage>
</organism>
<evidence type="ECO:0000313" key="9">
    <source>
        <dbReference type="Proteomes" id="UP000000323"/>
    </source>
</evidence>
<evidence type="ECO:0000256" key="6">
    <source>
        <dbReference type="ARBA" id="ARBA00029321"/>
    </source>
</evidence>
<dbReference type="InterPro" id="IPR010551">
    <property type="entry name" value="G6P_isomerase_prok"/>
</dbReference>
<gene>
    <name evidence="8" type="ordered locus">Tter_2457</name>
</gene>
<keyword evidence="5" id="KW-0324">Glycolysis</keyword>
<evidence type="ECO:0000256" key="5">
    <source>
        <dbReference type="ARBA" id="ARBA00023152"/>
    </source>
</evidence>
<keyword evidence="8" id="KW-0413">Isomerase</keyword>
<dbReference type="EMBL" id="CP001826">
    <property type="protein sequence ID" value="ACZ43351.1"/>
    <property type="molecule type" value="Genomic_DNA"/>
</dbReference>
<dbReference type="UniPathway" id="UPA00109">
    <property type="reaction ID" value="UER00181"/>
</dbReference>
<evidence type="ECO:0000313" key="8">
    <source>
        <dbReference type="EMBL" id="ACZ43351.1"/>
    </source>
</evidence>
<comment type="pathway">
    <text evidence="1">Carbohydrate degradation; glycolysis; D-glyceraldehyde 3-phosphate and glycerone phosphate from D-glucose: step 2/4.</text>
</comment>
<dbReference type="Gene3D" id="2.60.120.10">
    <property type="entry name" value="Jelly Rolls"/>
    <property type="match status" value="1"/>
</dbReference>
<dbReference type="GO" id="GO:0006094">
    <property type="term" value="P:gluconeogenesis"/>
    <property type="evidence" value="ECO:0007669"/>
    <property type="project" value="UniProtKB-KW"/>
</dbReference>
<comment type="catalytic activity">
    <reaction evidence="6">
        <text>alpha-D-glucose 6-phosphate = beta-D-fructose 6-phosphate</text>
        <dbReference type="Rhea" id="RHEA:11816"/>
        <dbReference type="ChEBI" id="CHEBI:57634"/>
        <dbReference type="ChEBI" id="CHEBI:58225"/>
        <dbReference type="EC" id="5.3.1.9"/>
    </reaction>
</comment>
<dbReference type="EC" id="5.3.1.9" evidence="3"/>
<dbReference type="RefSeq" id="WP_012876382.1">
    <property type="nucleotide sequence ID" value="NC_013526.1"/>
</dbReference>